<feature type="transmembrane region" description="Helical" evidence="7">
    <location>
        <begin position="99"/>
        <end position="117"/>
    </location>
</feature>
<dbReference type="Pfam" id="PF03601">
    <property type="entry name" value="Cons_hypoth698"/>
    <property type="match status" value="1"/>
</dbReference>
<comment type="subcellular location">
    <subcellularLocation>
        <location evidence="1">Cell membrane</location>
        <topology evidence="1">Multi-pass membrane protein</topology>
    </subcellularLocation>
</comment>
<feature type="transmembrane region" description="Helical" evidence="7">
    <location>
        <begin position="316"/>
        <end position="338"/>
    </location>
</feature>
<accession>A0ABX6NBZ5</accession>
<sequence length="345" mass="35624">MRVLQAPNTALPFGLLLSFLLAALAWLGAVPGGLASWGLGLLPLAMFLGMALGNTAPALVRHGQVGFGFARRHVMRTGIALFGFQLGFADLLAVGWQGVLAAVFVVASTLGLAAWLGKRMGLQASSFLLIGAGSAICGGAAIAAADSVLRAPPAATSAALGTAVVFGTLSMFAIPGFQWLFNLQADFTGLWLGLSVHELGHVVAGAALVGGEAPAFALIEKMLRVALLAPAMVWLAWHMVREQRKQPGAQVSHVSMQPPLFLWGFLLAVVLKSTGVLSIPLETALVDLSQLLMATGLAALGVGTRWLDLRAAGGKVWVLGGALCIHLWAAGFVLVHVIQSGAAAH</sequence>
<evidence type="ECO:0000256" key="1">
    <source>
        <dbReference type="ARBA" id="ARBA00004651"/>
    </source>
</evidence>
<feature type="transmembrane region" description="Helical" evidence="7">
    <location>
        <begin position="35"/>
        <end position="53"/>
    </location>
</feature>
<evidence type="ECO:0000256" key="3">
    <source>
        <dbReference type="ARBA" id="ARBA00022475"/>
    </source>
</evidence>
<dbReference type="PANTHER" id="PTHR30106">
    <property type="entry name" value="INNER MEMBRANE PROTEIN YEIH-RELATED"/>
    <property type="match status" value="1"/>
</dbReference>
<feature type="transmembrane region" description="Helical" evidence="7">
    <location>
        <begin position="260"/>
        <end position="279"/>
    </location>
</feature>
<gene>
    <name evidence="8" type="ORF">HKT17_14955</name>
</gene>
<evidence type="ECO:0000256" key="4">
    <source>
        <dbReference type="ARBA" id="ARBA00022692"/>
    </source>
</evidence>
<proteinExistence type="inferred from homology"/>
<dbReference type="EMBL" id="CP053084">
    <property type="protein sequence ID" value="QJR30907.1"/>
    <property type="molecule type" value="Genomic_DNA"/>
</dbReference>
<comment type="similarity">
    <text evidence="2">Belongs to the UPF0324 family.</text>
</comment>
<dbReference type="PANTHER" id="PTHR30106:SF2">
    <property type="entry name" value="UPF0324 INNER MEMBRANE PROTEIN YEIH"/>
    <property type="match status" value="1"/>
</dbReference>
<name>A0ABX6NBZ5_9BURK</name>
<keyword evidence="9" id="KW-1185">Reference proteome</keyword>
<feature type="transmembrane region" description="Helical" evidence="7">
    <location>
        <begin position="157"/>
        <end position="177"/>
    </location>
</feature>
<keyword evidence="5 7" id="KW-1133">Transmembrane helix</keyword>
<evidence type="ECO:0000256" key="6">
    <source>
        <dbReference type="ARBA" id="ARBA00023136"/>
    </source>
</evidence>
<feature type="transmembrane region" description="Helical" evidence="7">
    <location>
        <begin position="222"/>
        <end position="240"/>
    </location>
</feature>
<dbReference type="Proteomes" id="UP000501130">
    <property type="component" value="Chromosome"/>
</dbReference>
<evidence type="ECO:0000313" key="8">
    <source>
        <dbReference type="EMBL" id="QJR30907.1"/>
    </source>
</evidence>
<organism evidence="8 9">
    <name type="scientific">Limnobacter profundi</name>
    <dbReference type="NCBI Taxonomy" id="2732163"/>
    <lineage>
        <taxon>Bacteria</taxon>
        <taxon>Pseudomonadati</taxon>
        <taxon>Pseudomonadota</taxon>
        <taxon>Betaproteobacteria</taxon>
        <taxon>Burkholderiales</taxon>
        <taxon>Burkholderiaceae</taxon>
        <taxon>Limnobacter</taxon>
    </lineage>
</organism>
<keyword evidence="3" id="KW-1003">Cell membrane</keyword>
<reference evidence="8 9" key="1">
    <citation type="submission" date="2020-05" db="EMBL/GenBank/DDBJ databases">
        <title>Compete genome of Limnobacter sp. SAORIC-580.</title>
        <authorList>
            <person name="Song J."/>
            <person name="Cho J.-C."/>
        </authorList>
    </citation>
    <scope>NUCLEOTIDE SEQUENCE [LARGE SCALE GENOMIC DNA]</scope>
    <source>
        <strain evidence="8 9">SAORIC-580</strain>
    </source>
</reference>
<keyword evidence="6 7" id="KW-0472">Membrane</keyword>
<protein>
    <submittedName>
        <fullName evidence="8">Sulfate exporter family transporter</fullName>
    </submittedName>
</protein>
<evidence type="ECO:0000256" key="7">
    <source>
        <dbReference type="SAM" id="Phobius"/>
    </source>
</evidence>
<dbReference type="InterPro" id="IPR018383">
    <property type="entry name" value="UPF0324_pro"/>
</dbReference>
<evidence type="ECO:0000256" key="5">
    <source>
        <dbReference type="ARBA" id="ARBA00022989"/>
    </source>
</evidence>
<feature type="transmembrane region" description="Helical" evidence="7">
    <location>
        <begin position="189"/>
        <end position="210"/>
    </location>
</feature>
<evidence type="ECO:0000256" key="2">
    <source>
        <dbReference type="ARBA" id="ARBA00007977"/>
    </source>
</evidence>
<feature type="transmembrane region" description="Helical" evidence="7">
    <location>
        <begin position="124"/>
        <end position="145"/>
    </location>
</feature>
<evidence type="ECO:0000313" key="9">
    <source>
        <dbReference type="Proteomes" id="UP000501130"/>
    </source>
</evidence>
<feature type="transmembrane region" description="Helical" evidence="7">
    <location>
        <begin position="285"/>
        <end position="304"/>
    </location>
</feature>
<keyword evidence="4 7" id="KW-0812">Transmembrane</keyword>
<dbReference type="RefSeq" id="WP_105027622.1">
    <property type="nucleotide sequence ID" value="NZ_CP053084.1"/>
</dbReference>